<organism evidence="1 2">
    <name type="scientific">Petromyces alliaceus</name>
    <name type="common">Aspergillus alliaceus</name>
    <dbReference type="NCBI Taxonomy" id="209559"/>
    <lineage>
        <taxon>Eukaryota</taxon>
        <taxon>Fungi</taxon>
        <taxon>Dikarya</taxon>
        <taxon>Ascomycota</taxon>
        <taxon>Pezizomycotina</taxon>
        <taxon>Eurotiomycetes</taxon>
        <taxon>Eurotiomycetidae</taxon>
        <taxon>Eurotiales</taxon>
        <taxon>Aspergillaceae</taxon>
        <taxon>Aspergillus</taxon>
        <taxon>Aspergillus subgen. Circumdati</taxon>
    </lineage>
</organism>
<accession>A0A8H6ED24</accession>
<dbReference type="Proteomes" id="UP000541154">
    <property type="component" value="Unassembled WGS sequence"/>
</dbReference>
<protein>
    <submittedName>
        <fullName evidence="1">Uncharacterized protein</fullName>
    </submittedName>
</protein>
<dbReference type="EMBL" id="SPNV01000001">
    <property type="protein sequence ID" value="KAF5867330.1"/>
    <property type="molecule type" value="Genomic_DNA"/>
</dbReference>
<gene>
    <name evidence="1" type="ORF">ETB97_000099</name>
</gene>
<reference evidence="1 2" key="1">
    <citation type="submission" date="2019-04" db="EMBL/GenBank/DDBJ databases">
        <title>Aspergillus burnettii sp. nov., novel species from soil in southeast Queensland.</title>
        <authorList>
            <person name="Gilchrist C.L.M."/>
            <person name="Pitt J.I."/>
            <person name="Lange L."/>
            <person name="Lacey H.J."/>
            <person name="Vuong D."/>
            <person name="Midgley D.J."/>
            <person name="Greenfield P."/>
            <person name="Bradbury M."/>
            <person name="Lacey E."/>
            <person name="Busk P.K."/>
            <person name="Pilgaard B."/>
            <person name="Chooi Y.H."/>
            <person name="Piggott A.M."/>
        </authorList>
    </citation>
    <scope>NUCLEOTIDE SEQUENCE [LARGE SCALE GENOMIC DNA]</scope>
    <source>
        <strain evidence="1 2">FRR 5400</strain>
    </source>
</reference>
<keyword evidence="2" id="KW-1185">Reference proteome</keyword>
<proteinExistence type="predicted"/>
<dbReference type="AlphaFoldDB" id="A0A8H6ED24"/>
<comment type="caution">
    <text evidence="1">The sequence shown here is derived from an EMBL/GenBank/DDBJ whole genome shotgun (WGS) entry which is preliminary data.</text>
</comment>
<name>A0A8H6ED24_PETAA</name>
<evidence type="ECO:0000313" key="2">
    <source>
        <dbReference type="Proteomes" id="UP000541154"/>
    </source>
</evidence>
<sequence length="79" mass="8473">MASPSKLKAALKVGVLDNVLHVSLGDRLREIPTTHSTPFPEAISSRSQRGAIEKEASRLARMAVGWCSRVISKCAGKEA</sequence>
<evidence type="ECO:0000313" key="1">
    <source>
        <dbReference type="EMBL" id="KAF5867330.1"/>
    </source>
</evidence>